<evidence type="ECO:0000313" key="2">
    <source>
        <dbReference type="EMBL" id="KQL20857.1"/>
    </source>
</evidence>
<evidence type="ECO:0000313" key="3">
    <source>
        <dbReference type="Proteomes" id="UP000050996"/>
    </source>
</evidence>
<organism evidence="2 3">
    <name type="scientific">Cytobacillus solani</name>
    <dbReference type="NCBI Taxonomy" id="1637975"/>
    <lineage>
        <taxon>Bacteria</taxon>
        <taxon>Bacillati</taxon>
        <taxon>Bacillota</taxon>
        <taxon>Bacilli</taxon>
        <taxon>Bacillales</taxon>
        <taxon>Bacillaceae</taxon>
        <taxon>Cytobacillus</taxon>
    </lineage>
</organism>
<keyword evidence="3" id="KW-1185">Reference proteome</keyword>
<evidence type="ECO:0000259" key="1">
    <source>
        <dbReference type="Pfam" id="PF12697"/>
    </source>
</evidence>
<dbReference type="PANTHER" id="PTHR43194:SF2">
    <property type="entry name" value="PEROXISOMAL MEMBRANE PROTEIN LPX1"/>
    <property type="match status" value="1"/>
</dbReference>
<dbReference type="InterPro" id="IPR029058">
    <property type="entry name" value="AB_hydrolase_fold"/>
</dbReference>
<proteinExistence type="predicted"/>
<comment type="caution">
    <text evidence="2">The sequence shown here is derived from an EMBL/GenBank/DDBJ whole genome shotgun (WGS) entry which is preliminary data.</text>
</comment>
<dbReference type="EMBL" id="LJIX01000006">
    <property type="protein sequence ID" value="KQL20857.1"/>
    <property type="molecule type" value="Genomic_DNA"/>
</dbReference>
<dbReference type="PANTHER" id="PTHR43194">
    <property type="entry name" value="HYDROLASE ALPHA/BETA FOLD FAMILY"/>
    <property type="match status" value="1"/>
</dbReference>
<dbReference type="SUPFAM" id="SSF53474">
    <property type="entry name" value="alpha/beta-Hydrolases"/>
    <property type="match status" value="1"/>
</dbReference>
<dbReference type="STRING" id="1637975.AN957_21150"/>
<dbReference type="Pfam" id="PF12697">
    <property type="entry name" value="Abhydrolase_6"/>
    <property type="match status" value="1"/>
</dbReference>
<dbReference type="PATRIC" id="fig|1637975.4.peg.4210"/>
<protein>
    <recommendedName>
        <fullName evidence="1">AB hydrolase-1 domain-containing protein</fullName>
    </recommendedName>
</protein>
<dbReference type="AlphaFoldDB" id="A0A0Q3QRR1"/>
<dbReference type="RefSeq" id="WP_053477349.1">
    <property type="nucleotide sequence ID" value="NZ_CP041305.1"/>
</dbReference>
<feature type="domain" description="AB hydrolase-1" evidence="1">
    <location>
        <begin position="6"/>
        <end position="217"/>
    </location>
</feature>
<dbReference type="Proteomes" id="UP000050996">
    <property type="component" value="Unassembled WGS sequence"/>
</dbReference>
<dbReference type="InterPro" id="IPR050228">
    <property type="entry name" value="Carboxylesterase_BioH"/>
</dbReference>
<gene>
    <name evidence="2" type="ORF">AN957_21150</name>
</gene>
<name>A0A0Q3QRR1_9BACI</name>
<accession>A0A0Q3QRR1</accession>
<dbReference type="InterPro" id="IPR000073">
    <property type="entry name" value="AB_hydrolase_1"/>
</dbReference>
<sequence>MGNLKLLFIHGAGGTRSKWRSLKNFSSSVYEVIDLPAHGDNEFNIISSIQDYAAYIDQSIQEDTIVVGHSMGGLIAIELAARNKKVKGLVLVASFYELPVHPKILDKLADGEFPESLFHASYSKEVSESLLEEERQELDLVPIEITHADFQACTEYLEGRAVLSSLKIPICAILGSQDKLLPRGAGDLLRNIKPDMHILEIEGSGHYVMLEKQEEFHNALNEFVQIVEKQTV</sequence>
<reference evidence="2 3" key="1">
    <citation type="submission" date="2015-09" db="EMBL/GenBank/DDBJ databases">
        <title>Genome sequencing project for genomic taxonomy and phylogenomics of Bacillus-like bacteria.</title>
        <authorList>
            <person name="Liu B."/>
            <person name="Wang J."/>
            <person name="Zhu Y."/>
            <person name="Liu G."/>
            <person name="Chen Q."/>
            <person name="Chen Z."/>
            <person name="Lan J."/>
            <person name="Che J."/>
            <person name="Ge C."/>
            <person name="Shi H."/>
            <person name="Pan Z."/>
            <person name="Liu X."/>
        </authorList>
    </citation>
    <scope>NUCLEOTIDE SEQUENCE [LARGE SCALE GENOMIC DNA]</scope>
    <source>
        <strain evidence="2 3">FJAT-18043</strain>
    </source>
</reference>
<dbReference type="Gene3D" id="3.40.50.1820">
    <property type="entry name" value="alpha/beta hydrolase"/>
    <property type="match status" value="1"/>
</dbReference>